<comment type="caution">
    <text evidence="1">The sequence shown here is derived from an EMBL/GenBank/DDBJ whole genome shotgun (WGS) entry which is preliminary data.</text>
</comment>
<reference evidence="1 2" key="1">
    <citation type="submission" date="2024-02" db="EMBL/GenBank/DDBJ databases">
        <title>De novo assembly and annotation of 12 fungi associated with fruit tree decline syndrome in Ontario, Canada.</title>
        <authorList>
            <person name="Sulman M."/>
            <person name="Ellouze W."/>
            <person name="Ilyukhin E."/>
        </authorList>
    </citation>
    <scope>NUCLEOTIDE SEQUENCE [LARGE SCALE GENOMIC DNA]</scope>
    <source>
        <strain evidence="1 2">M97-236</strain>
    </source>
</reference>
<proteinExistence type="predicted"/>
<sequence length="161" mass="18662">MYIADQDQDLLRDNLDFRNAFLSMLQNQTITDPMAAVVFQDRELVNLLKFLANLQWSPSDQLAASRAYKLGFYAWDPAMTDQLIWGLTHRNDAHPGVRSDLDSDFFFIIVLLIRHFKYYGGLVLPPMQAARVKQAVHEALVESEKALNRSTELLFMHYPNW</sequence>
<evidence type="ECO:0000313" key="1">
    <source>
        <dbReference type="EMBL" id="KAL1603107.1"/>
    </source>
</evidence>
<protein>
    <submittedName>
        <fullName evidence="1">Uncharacterized protein</fullName>
    </submittedName>
</protein>
<name>A0ABR3RFG0_9PLEO</name>
<organism evidence="1 2">
    <name type="scientific">Nothophoma quercina</name>
    <dbReference type="NCBI Taxonomy" id="749835"/>
    <lineage>
        <taxon>Eukaryota</taxon>
        <taxon>Fungi</taxon>
        <taxon>Dikarya</taxon>
        <taxon>Ascomycota</taxon>
        <taxon>Pezizomycotina</taxon>
        <taxon>Dothideomycetes</taxon>
        <taxon>Pleosporomycetidae</taxon>
        <taxon>Pleosporales</taxon>
        <taxon>Pleosporineae</taxon>
        <taxon>Didymellaceae</taxon>
        <taxon>Nothophoma</taxon>
    </lineage>
</organism>
<accession>A0ABR3RFG0</accession>
<keyword evidence="2" id="KW-1185">Reference proteome</keyword>
<dbReference type="EMBL" id="JAKIXB020000013">
    <property type="protein sequence ID" value="KAL1603107.1"/>
    <property type="molecule type" value="Genomic_DNA"/>
</dbReference>
<gene>
    <name evidence="1" type="ORF">SLS59_004764</name>
</gene>
<evidence type="ECO:0000313" key="2">
    <source>
        <dbReference type="Proteomes" id="UP001521222"/>
    </source>
</evidence>
<dbReference type="Proteomes" id="UP001521222">
    <property type="component" value="Unassembled WGS sequence"/>
</dbReference>